<name>A0A6G1S651_9ACAR</name>
<dbReference type="AlphaFoldDB" id="A0A6G1S651"/>
<evidence type="ECO:0000313" key="1">
    <source>
        <dbReference type="EMBL" id="MDE45985.1"/>
    </source>
</evidence>
<organism evidence="1">
    <name type="scientific">Aceria tosichella</name>
    <name type="common">wheat curl mite</name>
    <dbReference type="NCBI Taxonomy" id="561515"/>
    <lineage>
        <taxon>Eukaryota</taxon>
        <taxon>Metazoa</taxon>
        <taxon>Ecdysozoa</taxon>
        <taxon>Arthropoda</taxon>
        <taxon>Chelicerata</taxon>
        <taxon>Arachnida</taxon>
        <taxon>Acari</taxon>
        <taxon>Acariformes</taxon>
        <taxon>Trombidiformes</taxon>
        <taxon>Prostigmata</taxon>
        <taxon>Eupodina</taxon>
        <taxon>Eriophyoidea</taxon>
        <taxon>Eriophyidae</taxon>
        <taxon>Eriophyinae</taxon>
        <taxon>Aceriini</taxon>
        <taxon>Aceria</taxon>
    </lineage>
</organism>
<gene>
    <name evidence="1" type="ORF">g.14228</name>
</gene>
<reference evidence="1" key="1">
    <citation type="submission" date="2018-10" db="EMBL/GenBank/DDBJ databases">
        <title>Transcriptome assembly of Aceria tosichella (Wheat curl mite) Type 2.</title>
        <authorList>
            <person name="Scully E.D."/>
            <person name="Geib S.M."/>
            <person name="Palmer N.A."/>
            <person name="Gupta A.K."/>
            <person name="Sarath G."/>
            <person name="Tatineni S."/>
        </authorList>
    </citation>
    <scope>NUCLEOTIDE SEQUENCE</scope>
    <source>
        <strain evidence="1">LincolnNE</strain>
    </source>
</reference>
<evidence type="ECO:0008006" key="2">
    <source>
        <dbReference type="Google" id="ProtNLM"/>
    </source>
</evidence>
<dbReference type="EMBL" id="GGYP01001214">
    <property type="protein sequence ID" value="MDE45985.1"/>
    <property type="molecule type" value="Transcribed_RNA"/>
</dbReference>
<accession>A0A6G1S651</accession>
<protein>
    <recommendedName>
        <fullName evidence="2">Protein pinocchio</fullName>
    </recommendedName>
</protein>
<proteinExistence type="predicted"/>
<sequence>MKYEILPTPQQHQHYLYQQQHTHHGHLHHHHSHRSEEQHQQYQQQLQYQQHYLTIEDLKLTRNSCWLCGCNWLEDHVSLDCPECGGYALTRPCPSCDGKCNQTWTRNISATHDRHKALWIGQCNLKLN</sequence>